<dbReference type="EMBL" id="SULG01000040">
    <property type="protein sequence ID" value="TLD41647.1"/>
    <property type="molecule type" value="Genomic_DNA"/>
</dbReference>
<evidence type="ECO:0000259" key="12">
    <source>
        <dbReference type="Pfam" id="PF02767"/>
    </source>
</evidence>
<comment type="similarity">
    <text evidence="2 10">Belongs to the beta sliding clamp family.</text>
</comment>
<dbReference type="AlphaFoldDB" id="A0A533QAC2"/>
<dbReference type="Pfam" id="PF02767">
    <property type="entry name" value="DNA_pol3_beta_2"/>
    <property type="match status" value="1"/>
</dbReference>
<dbReference type="InterPro" id="IPR022634">
    <property type="entry name" value="DNA_polIII_beta_N"/>
</dbReference>
<dbReference type="GO" id="GO:0003887">
    <property type="term" value="F:DNA-directed DNA polymerase activity"/>
    <property type="evidence" value="ECO:0007669"/>
    <property type="project" value="UniProtKB-UniRule"/>
</dbReference>
<dbReference type="SMART" id="SM00480">
    <property type="entry name" value="POL3Bc"/>
    <property type="match status" value="1"/>
</dbReference>
<dbReference type="NCBIfam" id="TIGR00663">
    <property type="entry name" value="dnan"/>
    <property type="match status" value="1"/>
</dbReference>
<protein>
    <recommendedName>
        <fullName evidence="3 10">Beta sliding clamp</fullName>
    </recommendedName>
</protein>
<dbReference type="SUPFAM" id="SSF55979">
    <property type="entry name" value="DNA clamp"/>
    <property type="match status" value="3"/>
</dbReference>
<keyword evidence="7 10" id="KW-0235">DNA replication</keyword>
<keyword evidence="6 10" id="KW-0548">Nucleotidyltransferase</keyword>
<evidence type="ECO:0000256" key="5">
    <source>
        <dbReference type="ARBA" id="ARBA00022679"/>
    </source>
</evidence>
<keyword evidence="9" id="KW-0238">DNA-binding</keyword>
<dbReference type="GO" id="GO:0008408">
    <property type="term" value="F:3'-5' exonuclease activity"/>
    <property type="evidence" value="ECO:0007669"/>
    <property type="project" value="InterPro"/>
</dbReference>
<evidence type="ECO:0000256" key="3">
    <source>
        <dbReference type="ARBA" id="ARBA00021035"/>
    </source>
</evidence>
<evidence type="ECO:0000256" key="2">
    <source>
        <dbReference type="ARBA" id="ARBA00010752"/>
    </source>
</evidence>
<feature type="domain" description="DNA polymerase III beta sliding clamp C-terminal" evidence="13">
    <location>
        <begin position="247"/>
        <end position="356"/>
    </location>
</feature>
<gene>
    <name evidence="14" type="ORF">JETT_2073</name>
</gene>
<sequence>MNLNFVGVDLYRGFNLVTGIVPSSTVKNVLQGVRLEVRDGKAELTSTDLEVLVRYTLPVKDYTGEGGIVLPAVRVNNILREWSGNDEISIMVEGSSCTIKSKGGYFKVVGEDFRQFPEIHANDIKGFVEIDGEVFADMVGKVAHAVSIVRARSTLCGIFIRIDKDDITMAAADGNRLSTIKRKVSNPDGIPMEGIVTVKCLTFLQRFTSECKGALKVGIGESQIRFKGESGEVISQLIDGQYPKYEEVIPKENNKRVEINRDELLSAVRMASFMTNEGYRVVKFVYRKDKLILLSKAMDIGETELEIAANYDGPELEISFNPDYVLDVLKISDNDVVTMELKDANDAAIFKTGYEQLNVIMPVELK</sequence>
<dbReference type="GO" id="GO:0006271">
    <property type="term" value="P:DNA strand elongation involved in DNA replication"/>
    <property type="evidence" value="ECO:0007669"/>
    <property type="project" value="TreeGrafter"/>
</dbReference>
<evidence type="ECO:0000256" key="7">
    <source>
        <dbReference type="ARBA" id="ARBA00022705"/>
    </source>
</evidence>
<dbReference type="GO" id="GO:0009360">
    <property type="term" value="C:DNA polymerase III complex"/>
    <property type="evidence" value="ECO:0007669"/>
    <property type="project" value="InterPro"/>
</dbReference>
<keyword evidence="8 10" id="KW-0239">DNA-directed DNA polymerase</keyword>
<evidence type="ECO:0000259" key="11">
    <source>
        <dbReference type="Pfam" id="PF00712"/>
    </source>
</evidence>
<evidence type="ECO:0000256" key="9">
    <source>
        <dbReference type="ARBA" id="ARBA00023125"/>
    </source>
</evidence>
<evidence type="ECO:0000256" key="10">
    <source>
        <dbReference type="PIRNR" id="PIRNR000804"/>
    </source>
</evidence>
<feature type="domain" description="DNA polymerase III beta sliding clamp central" evidence="12">
    <location>
        <begin position="130"/>
        <end position="244"/>
    </location>
</feature>
<feature type="domain" description="DNA polymerase III beta sliding clamp N-terminal" evidence="11">
    <location>
        <begin position="13"/>
        <end position="119"/>
    </location>
</feature>
<dbReference type="Gene3D" id="3.70.10.10">
    <property type="match status" value="1"/>
</dbReference>
<evidence type="ECO:0000313" key="15">
    <source>
        <dbReference type="Proteomes" id="UP000319783"/>
    </source>
</evidence>
<dbReference type="InterPro" id="IPR022635">
    <property type="entry name" value="DNA_polIII_beta_C"/>
</dbReference>
<accession>A0A533QAC2</accession>
<dbReference type="CDD" id="cd00140">
    <property type="entry name" value="beta_clamp"/>
    <property type="match status" value="1"/>
</dbReference>
<organism evidence="14 15">
    <name type="scientific">Candidatus Jettenia ecosi</name>
    <dbReference type="NCBI Taxonomy" id="2494326"/>
    <lineage>
        <taxon>Bacteria</taxon>
        <taxon>Pseudomonadati</taxon>
        <taxon>Planctomycetota</taxon>
        <taxon>Candidatus Brocadiia</taxon>
        <taxon>Candidatus Brocadiales</taxon>
        <taxon>Candidatus Brocadiaceae</taxon>
        <taxon>Candidatus Jettenia</taxon>
    </lineage>
</organism>
<dbReference type="InterPro" id="IPR022637">
    <property type="entry name" value="DNA_polIII_beta_cen"/>
</dbReference>
<evidence type="ECO:0000256" key="6">
    <source>
        <dbReference type="ARBA" id="ARBA00022695"/>
    </source>
</evidence>
<evidence type="ECO:0000256" key="4">
    <source>
        <dbReference type="ARBA" id="ARBA00022490"/>
    </source>
</evidence>
<dbReference type="InterPro" id="IPR046938">
    <property type="entry name" value="DNA_clamp_sf"/>
</dbReference>
<evidence type="ECO:0000256" key="1">
    <source>
        <dbReference type="ARBA" id="ARBA00004496"/>
    </source>
</evidence>
<dbReference type="GO" id="GO:0005737">
    <property type="term" value="C:cytoplasm"/>
    <property type="evidence" value="ECO:0007669"/>
    <property type="project" value="UniProtKB-SubCell"/>
</dbReference>
<keyword evidence="5 10" id="KW-0808">Transferase</keyword>
<dbReference type="PIRSF" id="PIRSF000804">
    <property type="entry name" value="DNA_pol_III_b"/>
    <property type="match status" value="1"/>
</dbReference>
<proteinExistence type="inferred from homology"/>
<keyword evidence="4 10" id="KW-0963">Cytoplasm</keyword>
<comment type="subunit">
    <text evidence="10">Forms a ring-shaped head-to-tail homodimer around DNA.</text>
</comment>
<dbReference type="Gene3D" id="3.10.150.10">
    <property type="entry name" value="DNA Polymerase III, subunit A, domain 2"/>
    <property type="match status" value="1"/>
</dbReference>
<evidence type="ECO:0000313" key="14">
    <source>
        <dbReference type="EMBL" id="TLD41647.1"/>
    </source>
</evidence>
<dbReference type="PANTHER" id="PTHR30478:SF0">
    <property type="entry name" value="BETA SLIDING CLAMP"/>
    <property type="match status" value="1"/>
</dbReference>
<reference evidence="14 15" key="1">
    <citation type="submission" date="2019-04" db="EMBL/GenBank/DDBJ databases">
        <title>Genome of a novel bacterium Candidatus Jettenia ecosi reconstructed from metagenome of an anammox bioreactor.</title>
        <authorList>
            <person name="Mardanov A.V."/>
            <person name="Beletsky A.V."/>
            <person name="Ravin N.V."/>
            <person name="Botchkova E.A."/>
            <person name="Litti Y.V."/>
            <person name="Nozhevnikova A.N."/>
        </authorList>
    </citation>
    <scope>NUCLEOTIDE SEQUENCE [LARGE SCALE GENOMIC DNA]</scope>
    <source>
        <strain evidence="14">J2</strain>
    </source>
</reference>
<dbReference type="GO" id="GO:0003677">
    <property type="term" value="F:DNA binding"/>
    <property type="evidence" value="ECO:0007669"/>
    <property type="project" value="UniProtKB-UniRule"/>
</dbReference>
<dbReference type="Pfam" id="PF02768">
    <property type="entry name" value="DNA_pol3_beta_3"/>
    <property type="match status" value="1"/>
</dbReference>
<comment type="subcellular location">
    <subcellularLocation>
        <location evidence="1 10">Cytoplasm</location>
    </subcellularLocation>
</comment>
<dbReference type="Proteomes" id="UP000319783">
    <property type="component" value="Unassembled WGS sequence"/>
</dbReference>
<dbReference type="PANTHER" id="PTHR30478">
    <property type="entry name" value="DNA POLYMERASE III SUBUNIT BETA"/>
    <property type="match status" value="1"/>
</dbReference>
<dbReference type="Pfam" id="PF00712">
    <property type="entry name" value="DNA_pol3_beta"/>
    <property type="match status" value="1"/>
</dbReference>
<evidence type="ECO:0000256" key="8">
    <source>
        <dbReference type="ARBA" id="ARBA00022932"/>
    </source>
</evidence>
<dbReference type="InterPro" id="IPR001001">
    <property type="entry name" value="DNA_polIII_beta"/>
</dbReference>
<comment type="function">
    <text evidence="10">Confers DNA tethering and processivity to DNA polymerases and other proteins. Acts as a clamp, forming a ring around DNA (a reaction catalyzed by the clamp-loading complex) which diffuses in an ATP-independent manner freely and bidirectionally along dsDNA. Initially characterized for its ability to contact the catalytic subunit of DNA polymerase III (Pol III), a complex, multichain enzyme responsible for most of the replicative synthesis in bacteria; Pol III exhibits 3'-5' exonuclease proofreading activity. The beta chain is required for initiation of replication as well as for processivity of DNA replication.</text>
</comment>
<name>A0A533QAC2_9BACT</name>
<evidence type="ECO:0000259" key="13">
    <source>
        <dbReference type="Pfam" id="PF02768"/>
    </source>
</evidence>
<comment type="caution">
    <text evidence="14">The sequence shown here is derived from an EMBL/GenBank/DDBJ whole genome shotgun (WGS) entry which is preliminary data.</text>
</comment>